<evidence type="ECO:0000313" key="4">
    <source>
        <dbReference type="Proteomes" id="UP000011723"/>
    </source>
</evidence>
<evidence type="ECO:0000256" key="1">
    <source>
        <dbReference type="SAM" id="MobiDB-lite"/>
    </source>
</evidence>
<feature type="transmembrane region" description="Helical" evidence="2">
    <location>
        <begin position="184"/>
        <end position="206"/>
    </location>
</feature>
<dbReference type="InterPro" id="IPR038728">
    <property type="entry name" value="YkvI-like"/>
</dbReference>
<keyword evidence="2" id="KW-0472">Membrane</keyword>
<feature type="transmembrane region" description="Helical" evidence="2">
    <location>
        <begin position="218"/>
        <end position="242"/>
    </location>
</feature>
<dbReference type="PANTHER" id="PTHR37814">
    <property type="entry name" value="CONSERVED MEMBRANE PROTEIN"/>
    <property type="match status" value="1"/>
</dbReference>
<proteinExistence type="predicted"/>
<dbReference type="AlphaFoldDB" id="M1P3S7"/>
<feature type="transmembrane region" description="Helical" evidence="2">
    <location>
        <begin position="297"/>
        <end position="317"/>
    </location>
</feature>
<reference evidence="3 4" key="1">
    <citation type="journal article" date="2012" name="Stand. Genomic Sci.">
        <title>Genome sequence of the halotolerant bacterium Corynebacterium halotolerans type strain YIM 70093(T) (= DSM 44683(T)).</title>
        <authorList>
            <person name="Ruckert C."/>
            <person name="Albersmeier A."/>
            <person name="Al-Dilaimi A."/>
            <person name="Niehaus K."/>
            <person name="Szczepanowski R."/>
            <person name="Kalinowski J."/>
        </authorList>
    </citation>
    <scope>NUCLEOTIDE SEQUENCE [LARGE SCALE GENOMIC DNA]</scope>
    <source>
        <strain evidence="3">YIM 70093</strain>
    </source>
</reference>
<feature type="compositionally biased region" description="Gly residues" evidence="1">
    <location>
        <begin position="437"/>
        <end position="455"/>
    </location>
</feature>
<feature type="transmembrane region" description="Helical" evidence="2">
    <location>
        <begin position="262"/>
        <end position="285"/>
    </location>
</feature>
<dbReference type="PATRIC" id="fig|1121362.3.peg.311"/>
<gene>
    <name evidence="3" type="ORF">A605_01585</name>
</gene>
<dbReference type="PANTHER" id="PTHR37814:SF1">
    <property type="entry name" value="MEMBRANE PROTEIN"/>
    <property type="match status" value="1"/>
</dbReference>
<dbReference type="STRING" id="1121362.A605_01585"/>
<accession>M1P3S7</accession>
<feature type="transmembrane region" description="Helical" evidence="2">
    <location>
        <begin position="113"/>
        <end position="132"/>
    </location>
</feature>
<dbReference type="Proteomes" id="UP000011723">
    <property type="component" value="Chromosome"/>
</dbReference>
<sequence>MLRRAIGIALAFTGVIVGAGFASGQETLQFFVAFGTWGIVGAVVASVLMVLSGIAVLQLGSYFQAKEHMAVLSRISNRTVSWILDIATIATLFCIGFVMFAGGGANLNQQFGWPVWVGATIMLILVLVTGMLDVNKVSAIIGAITPFVIIFILLVTIWTIVTARPDIAALNLASRDVATTLPNWWLSALNYLGLCLMTAVSMAIVIGGNFMDTKAAGLGGLLGGLFFLIMLMLLVVALFFEVETVSGDDMPVLALINGIHPVLGFLMTFVIFGMIFNTAVGMFYALGKRLTRRRRELYRPAFIAACLIGFGLSFFGFKDLVSYVYPALGYLGILMVVVLATAWLRGRSKLSEEGRRRVRARDLLQRKMDPRLRYTKRHQKELAKLTRESNIPAEVFTEQMADEIHGELEEDPELDYDREDPPSTVVYVQHTEPAGREGSGNGPGDSGDAGTGTAGAGDVDPEEPRTRS</sequence>
<organism evidence="3 4">
    <name type="scientific">Corynebacterium halotolerans YIM 70093 = DSM 44683</name>
    <dbReference type="NCBI Taxonomy" id="1121362"/>
    <lineage>
        <taxon>Bacteria</taxon>
        <taxon>Bacillati</taxon>
        <taxon>Actinomycetota</taxon>
        <taxon>Actinomycetes</taxon>
        <taxon>Mycobacteriales</taxon>
        <taxon>Corynebacteriaceae</taxon>
        <taxon>Corynebacterium</taxon>
    </lineage>
</organism>
<feature type="transmembrane region" description="Helical" evidence="2">
    <location>
        <begin position="323"/>
        <end position="346"/>
    </location>
</feature>
<keyword evidence="4" id="KW-1185">Reference proteome</keyword>
<keyword evidence="2" id="KW-1133">Transmembrane helix</keyword>
<name>M1P3S7_9CORY</name>
<dbReference type="EMBL" id="CP003697">
    <property type="protein sequence ID" value="AGF71331.1"/>
    <property type="molecule type" value="Genomic_DNA"/>
</dbReference>
<evidence type="ECO:0000256" key="2">
    <source>
        <dbReference type="SAM" id="Phobius"/>
    </source>
</evidence>
<protein>
    <recommendedName>
        <fullName evidence="5">Membrane protein YkvI</fullName>
    </recommendedName>
</protein>
<keyword evidence="2" id="KW-0812">Transmembrane</keyword>
<dbReference type="KEGG" id="chn:A605_01585"/>
<dbReference type="eggNOG" id="COG3949">
    <property type="taxonomic scope" value="Bacteria"/>
</dbReference>
<feature type="transmembrane region" description="Helical" evidence="2">
    <location>
        <begin position="139"/>
        <end position="161"/>
    </location>
</feature>
<evidence type="ECO:0000313" key="3">
    <source>
        <dbReference type="EMBL" id="AGF71331.1"/>
    </source>
</evidence>
<evidence type="ECO:0008006" key="5">
    <source>
        <dbReference type="Google" id="ProtNLM"/>
    </source>
</evidence>
<dbReference type="HOGENOM" id="CLU_043930_1_0_11"/>
<dbReference type="RefSeq" id="WP_015399755.1">
    <property type="nucleotide sequence ID" value="NC_020302.1"/>
</dbReference>
<feature type="transmembrane region" description="Helical" evidence="2">
    <location>
        <begin position="34"/>
        <end position="59"/>
    </location>
</feature>
<feature type="region of interest" description="Disordered" evidence="1">
    <location>
        <begin position="412"/>
        <end position="468"/>
    </location>
</feature>
<dbReference type="Gene3D" id="1.20.1740.10">
    <property type="entry name" value="Amino acid/polyamine transporter I"/>
    <property type="match status" value="1"/>
</dbReference>
<feature type="transmembrane region" description="Helical" evidence="2">
    <location>
        <begin position="80"/>
        <end position="101"/>
    </location>
</feature>